<evidence type="ECO:0000313" key="4">
    <source>
        <dbReference type="Proteomes" id="UP000593571"/>
    </source>
</evidence>
<reference evidence="3 4" key="1">
    <citation type="journal article" date="2020" name="Nature">
        <title>Six reference-quality genomes reveal evolution of bat adaptations.</title>
        <authorList>
            <person name="Jebb D."/>
            <person name="Huang Z."/>
            <person name="Pippel M."/>
            <person name="Hughes G.M."/>
            <person name="Lavrichenko K."/>
            <person name="Devanna P."/>
            <person name="Winkler S."/>
            <person name="Jermiin L.S."/>
            <person name="Skirmuntt E.C."/>
            <person name="Katzourakis A."/>
            <person name="Burkitt-Gray L."/>
            <person name="Ray D.A."/>
            <person name="Sullivan K.A.M."/>
            <person name="Roscito J.G."/>
            <person name="Kirilenko B.M."/>
            <person name="Davalos L.M."/>
            <person name="Corthals A.P."/>
            <person name="Power M.L."/>
            <person name="Jones G."/>
            <person name="Ransome R.D."/>
            <person name="Dechmann D.K.N."/>
            <person name="Locatelli A.G."/>
            <person name="Puechmaille S.J."/>
            <person name="Fedrigo O."/>
            <person name="Jarvis E.D."/>
            <person name="Hiller M."/>
            <person name="Vernes S.C."/>
            <person name="Myers E.W."/>
            <person name="Teeling E.C."/>
        </authorList>
    </citation>
    <scope>NUCLEOTIDE SEQUENCE [LARGE SCALE GENOMIC DNA]</scope>
    <source>
        <strain evidence="3">MRouAeg1</strain>
        <tissue evidence="3">Muscle</tissue>
    </source>
</reference>
<dbReference type="EMBL" id="JACASE010000001">
    <property type="protein sequence ID" value="KAF6508415.1"/>
    <property type="molecule type" value="Genomic_DNA"/>
</dbReference>
<dbReference type="InterPro" id="IPR002013">
    <property type="entry name" value="SAC_dom"/>
</dbReference>
<dbReference type="PANTHER" id="PTHR11200">
    <property type="entry name" value="INOSITOL 5-PHOSPHATASE"/>
    <property type="match status" value="1"/>
</dbReference>
<dbReference type="Proteomes" id="UP000593571">
    <property type="component" value="Unassembled WGS sequence"/>
</dbReference>
<protein>
    <submittedName>
        <fullName evidence="3">Synaptojanin 2</fullName>
    </submittedName>
</protein>
<dbReference type="GO" id="GO:0098793">
    <property type="term" value="C:presynapse"/>
    <property type="evidence" value="ECO:0007669"/>
    <property type="project" value="TreeGrafter"/>
</dbReference>
<dbReference type="GO" id="GO:0004439">
    <property type="term" value="F:phosphatidylinositol-4,5-bisphosphate 5-phosphatase activity"/>
    <property type="evidence" value="ECO:0007669"/>
    <property type="project" value="TreeGrafter"/>
</dbReference>
<feature type="domain" description="SAC" evidence="2">
    <location>
        <begin position="1"/>
        <end position="113"/>
    </location>
</feature>
<evidence type="ECO:0000259" key="2">
    <source>
        <dbReference type="PROSITE" id="PS50275"/>
    </source>
</evidence>
<organism evidence="3 4">
    <name type="scientific">Rousettus aegyptiacus</name>
    <name type="common">Egyptian fruit bat</name>
    <name type="synonym">Pteropus aegyptiacus</name>
    <dbReference type="NCBI Taxonomy" id="9407"/>
    <lineage>
        <taxon>Eukaryota</taxon>
        <taxon>Metazoa</taxon>
        <taxon>Chordata</taxon>
        <taxon>Craniata</taxon>
        <taxon>Vertebrata</taxon>
        <taxon>Euteleostomi</taxon>
        <taxon>Mammalia</taxon>
        <taxon>Eutheria</taxon>
        <taxon>Laurasiatheria</taxon>
        <taxon>Chiroptera</taxon>
        <taxon>Yinpterochiroptera</taxon>
        <taxon>Pteropodoidea</taxon>
        <taxon>Pteropodidae</taxon>
        <taxon>Rousettinae</taxon>
        <taxon>Rousettus</taxon>
    </lineage>
</organism>
<dbReference type="GO" id="GO:0048471">
    <property type="term" value="C:perinuclear region of cytoplasm"/>
    <property type="evidence" value="ECO:0007669"/>
    <property type="project" value="TreeGrafter"/>
</dbReference>
<accession>A0A7J8KHX5</accession>
<dbReference type="PANTHER" id="PTHR11200:SF148">
    <property type="entry name" value="SYNAPTOJANIN-2"/>
    <property type="match status" value="1"/>
</dbReference>
<comment type="caution">
    <text evidence="3">The sequence shown here is derived from an EMBL/GenBank/DDBJ whole genome shotgun (WGS) entry which is preliminary data.</text>
</comment>
<gene>
    <name evidence="3" type="ORF">HJG63_018779</name>
</gene>
<dbReference type="InterPro" id="IPR046985">
    <property type="entry name" value="IP5"/>
</dbReference>
<keyword evidence="4" id="KW-1185">Reference proteome</keyword>
<keyword evidence="1" id="KW-0378">Hydrolase</keyword>
<dbReference type="AlphaFoldDB" id="A0A7J8KHX5"/>
<evidence type="ECO:0000256" key="1">
    <source>
        <dbReference type="ARBA" id="ARBA00022801"/>
    </source>
</evidence>
<sequence>MINFDFHQFAKGGKLEKLENLLRPQLKLHWEDFDVFAQGEDVSPRFQKGTLRMNCLDCLDRTNTVQSFLALEVLHLQLESLGLSSKPVADRCVESFKAMWSLNGHSLSKMFTGSRALEGKAKVGKLKDGARSVSRTIQSNLCDGVKQEAIKLLLVGDVCTEAAAARGRTLLDNTALLVTPRVLRAMAERQSEFTHFKRIHVAVGTWNVNGGKQFRTNLLGTAAEEPSPEHRHRDFGHWVAVSDKDQRTVLQVFDPLERT</sequence>
<proteinExistence type="predicted"/>
<evidence type="ECO:0000313" key="3">
    <source>
        <dbReference type="EMBL" id="KAF6508415.1"/>
    </source>
</evidence>
<dbReference type="GO" id="GO:0048488">
    <property type="term" value="P:synaptic vesicle endocytosis"/>
    <property type="evidence" value="ECO:0007669"/>
    <property type="project" value="TreeGrafter"/>
</dbReference>
<dbReference type="GO" id="GO:0046856">
    <property type="term" value="P:phosphatidylinositol dephosphorylation"/>
    <property type="evidence" value="ECO:0007669"/>
    <property type="project" value="InterPro"/>
</dbReference>
<dbReference type="PROSITE" id="PS50275">
    <property type="entry name" value="SAC"/>
    <property type="match status" value="1"/>
</dbReference>
<dbReference type="GO" id="GO:0017124">
    <property type="term" value="F:SH3 domain binding"/>
    <property type="evidence" value="ECO:0007669"/>
    <property type="project" value="TreeGrafter"/>
</dbReference>
<name>A0A7J8KHX5_ROUAE</name>